<evidence type="ECO:0000313" key="1">
    <source>
        <dbReference type="EMBL" id="KCZ81139.1"/>
    </source>
</evidence>
<accession>A0A059F2C8</accession>
<dbReference type="HOGENOM" id="CLU_1959038_0_0_1"/>
<dbReference type="VEuPathDB" id="MicrosporidiaDB:H312_01431"/>
<protein>
    <submittedName>
        <fullName evidence="1">Uncharacterized protein</fullName>
    </submittedName>
</protein>
<dbReference type="AlphaFoldDB" id="A0A059F2C8"/>
<dbReference type="EMBL" id="KK365149">
    <property type="protein sequence ID" value="KCZ81139.1"/>
    <property type="molecule type" value="Genomic_DNA"/>
</dbReference>
<dbReference type="Proteomes" id="UP000030655">
    <property type="component" value="Unassembled WGS sequence"/>
</dbReference>
<organism evidence="1 2">
    <name type="scientific">Anncaliia algerae PRA339</name>
    <dbReference type="NCBI Taxonomy" id="1288291"/>
    <lineage>
        <taxon>Eukaryota</taxon>
        <taxon>Fungi</taxon>
        <taxon>Fungi incertae sedis</taxon>
        <taxon>Microsporidia</taxon>
        <taxon>Tubulinosematoidea</taxon>
        <taxon>Tubulinosematidae</taxon>
        <taxon>Anncaliia</taxon>
    </lineage>
</organism>
<dbReference type="OrthoDB" id="10431116at2759"/>
<keyword evidence="2" id="KW-1185">Reference proteome</keyword>
<gene>
    <name evidence="1" type="ORF">H312_01431</name>
</gene>
<proteinExistence type="predicted"/>
<reference evidence="2" key="1">
    <citation type="submission" date="2013-02" db="EMBL/GenBank/DDBJ databases">
        <authorList>
            <consortium name="The Broad Institute Genome Sequencing Platform"/>
            <person name="Cuomo C."/>
            <person name="Becnel J."/>
            <person name="Sanscrainte N."/>
            <person name="Walker B."/>
            <person name="Young S.K."/>
            <person name="Zeng Q."/>
            <person name="Gargeya S."/>
            <person name="Fitzgerald M."/>
            <person name="Haas B."/>
            <person name="Abouelleil A."/>
            <person name="Alvarado L."/>
            <person name="Arachchi H.M."/>
            <person name="Berlin A.M."/>
            <person name="Chapman S.B."/>
            <person name="Dewar J."/>
            <person name="Goldberg J."/>
            <person name="Griggs A."/>
            <person name="Gujja S."/>
            <person name="Hansen M."/>
            <person name="Howarth C."/>
            <person name="Imamovic A."/>
            <person name="Larimer J."/>
            <person name="McCowan C."/>
            <person name="Murphy C."/>
            <person name="Neiman D."/>
            <person name="Pearson M."/>
            <person name="Priest M."/>
            <person name="Roberts A."/>
            <person name="Saif S."/>
            <person name="Shea T."/>
            <person name="Sisk P."/>
            <person name="Sykes S."/>
            <person name="Wortman J."/>
            <person name="Nusbaum C."/>
            <person name="Birren B."/>
        </authorList>
    </citation>
    <scope>NUCLEOTIDE SEQUENCE [LARGE SCALE GENOMIC DNA]</scope>
    <source>
        <strain evidence="2">PRA339</strain>
    </source>
</reference>
<name>A0A059F2C8_9MICR</name>
<evidence type="ECO:0000313" key="2">
    <source>
        <dbReference type="Proteomes" id="UP000030655"/>
    </source>
</evidence>
<sequence length="128" mass="14865">MILDGSNVPLDLSKRQNIPHIQEVRNFEHRKDQKYLSANVAMNSAKNLKESNVIDKSKSYIANKDSENYNIMEMFDIYLNSAEFENKISFNYLMNSVNKLHKNLRGSGRSSIYAKNAYSKFFTILCKK</sequence>
<reference evidence="1 2" key="2">
    <citation type="submission" date="2014-03" db="EMBL/GenBank/DDBJ databases">
        <title>The Genome Sequence of Anncaliia algerae insect isolate PRA339.</title>
        <authorList>
            <consortium name="The Broad Institute Genome Sequencing Platform"/>
            <consortium name="The Broad Institute Genome Sequencing Center for Infectious Disease"/>
            <person name="Cuomo C."/>
            <person name="Becnel J."/>
            <person name="Sanscrainte N."/>
            <person name="Walker B."/>
            <person name="Young S.K."/>
            <person name="Zeng Q."/>
            <person name="Gargeya S."/>
            <person name="Fitzgerald M."/>
            <person name="Haas B."/>
            <person name="Abouelleil A."/>
            <person name="Alvarado L."/>
            <person name="Arachchi H.M."/>
            <person name="Berlin A.M."/>
            <person name="Chapman S.B."/>
            <person name="Dewar J."/>
            <person name="Goldberg J."/>
            <person name="Griggs A."/>
            <person name="Gujja S."/>
            <person name="Hansen M."/>
            <person name="Howarth C."/>
            <person name="Imamovic A."/>
            <person name="Larimer J."/>
            <person name="McCowan C."/>
            <person name="Murphy C."/>
            <person name="Neiman D."/>
            <person name="Pearson M."/>
            <person name="Priest M."/>
            <person name="Roberts A."/>
            <person name="Saif S."/>
            <person name="Shea T."/>
            <person name="Sisk P."/>
            <person name="Sykes S."/>
            <person name="Wortman J."/>
            <person name="Nusbaum C."/>
            <person name="Birren B."/>
        </authorList>
    </citation>
    <scope>NUCLEOTIDE SEQUENCE [LARGE SCALE GENOMIC DNA]</scope>
    <source>
        <strain evidence="1 2">PRA339</strain>
    </source>
</reference>